<evidence type="ECO:0000256" key="2">
    <source>
        <dbReference type="ARBA" id="ARBA00022771"/>
    </source>
</evidence>
<organism evidence="7 8">
    <name type="scientific">Acanthamoeba castellanii (strain ATCC 30010 / Neff)</name>
    <dbReference type="NCBI Taxonomy" id="1257118"/>
    <lineage>
        <taxon>Eukaryota</taxon>
        <taxon>Amoebozoa</taxon>
        <taxon>Discosea</taxon>
        <taxon>Longamoebia</taxon>
        <taxon>Centramoebida</taxon>
        <taxon>Acanthamoebidae</taxon>
        <taxon>Acanthamoeba</taxon>
    </lineage>
</organism>
<evidence type="ECO:0000256" key="4">
    <source>
        <dbReference type="PROSITE-ProRule" id="PRU00094"/>
    </source>
</evidence>
<dbReference type="InterPro" id="IPR000679">
    <property type="entry name" value="Znf_GATA"/>
</dbReference>
<dbReference type="PANTHER" id="PTHR47255">
    <property type="entry name" value="GATA TRANSCRIPTION FACTOR 22-RELATED"/>
    <property type="match status" value="1"/>
</dbReference>
<feature type="compositionally biased region" description="Low complexity" evidence="5">
    <location>
        <begin position="142"/>
        <end position="167"/>
    </location>
</feature>
<dbReference type="OrthoDB" id="2162994at2759"/>
<proteinExistence type="predicted"/>
<accession>L8H5E9</accession>
<evidence type="ECO:0000256" key="5">
    <source>
        <dbReference type="SAM" id="MobiDB-lite"/>
    </source>
</evidence>
<dbReference type="GO" id="GO:0043565">
    <property type="term" value="F:sequence-specific DNA binding"/>
    <property type="evidence" value="ECO:0007669"/>
    <property type="project" value="InterPro"/>
</dbReference>
<dbReference type="InterPro" id="IPR052138">
    <property type="entry name" value="GATA_ZnFinger_Domain"/>
</dbReference>
<dbReference type="KEGG" id="acan:ACA1_054800"/>
<dbReference type="AlphaFoldDB" id="L8H5E9"/>
<name>L8H5E9_ACACF</name>
<feature type="region of interest" description="Disordered" evidence="5">
    <location>
        <begin position="126"/>
        <end position="167"/>
    </location>
</feature>
<dbReference type="CDD" id="cd00202">
    <property type="entry name" value="ZnF_GATA"/>
    <property type="match status" value="1"/>
</dbReference>
<reference evidence="7 8" key="1">
    <citation type="journal article" date="2013" name="Genome Biol.">
        <title>Genome of Acanthamoeba castellanii highlights extensive lateral gene transfer and early evolution of tyrosine kinase signaling.</title>
        <authorList>
            <person name="Clarke M."/>
            <person name="Lohan A.J."/>
            <person name="Liu B."/>
            <person name="Lagkouvardos I."/>
            <person name="Roy S."/>
            <person name="Zafar N."/>
            <person name="Bertelli C."/>
            <person name="Schilde C."/>
            <person name="Kianianmomeni A."/>
            <person name="Burglin T.R."/>
            <person name="Frech C."/>
            <person name="Turcotte B."/>
            <person name="Kopec K.O."/>
            <person name="Synnott J.M."/>
            <person name="Choo C."/>
            <person name="Paponov I."/>
            <person name="Finkler A."/>
            <person name="Soon Heng Tan C."/>
            <person name="Hutchins A.P."/>
            <person name="Weinmeier T."/>
            <person name="Rattei T."/>
            <person name="Chu J.S."/>
            <person name="Gimenez G."/>
            <person name="Irimia M."/>
            <person name="Rigden D.J."/>
            <person name="Fitzpatrick D.A."/>
            <person name="Lorenzo-Morales J."/>
            <person name="Bateman A."/>
            <person name="Chiu C.H."/>
            <person name="Tang P."/>
            <person name="Hegemann P."/>
            <person name="Fromm H."/>
            <person name="Raoult D."/>
            <person name="Greub G."/>
            <person name="Miranda-Saavedra D."/>
            <person name="Chen N."/>
            <person name="Nash P."/>
            <person name="Ginger M.L."/>
            <person name="Horn M."/>
            <person name="Schaap P."/>
            <person name="Caler L."/>
            <person name="Loftus B."/>
        </authorList>
    </citation>
    <scope>NUCLEOTIDE SEQUENCE [LARGE SCALE GENOMIC DNA]</scope>
    <source>
        <strain evidence="7 8">Neff</strain>
    </source>
</reference>
<dbReference type="InterPro" id="IPR013088">
    <property type="entry name" value="Znf_NHR/GATA"/>
</dbReference>
<dbReference type="PANTHER" id="PTHR47255:SF4">
    <property type="entry name" value="GATA ZINC FINGER DOMAIN-CONTAINING PROTEIN 12"/>
    <property type="match status" value="1"/>
</dbReference>
<evidence type="ECO:0000256" key="3">
    <source>
        <dbReference type="ARBA" id="ARBA00022833"/>
    </source>
</evidence>
<dbReference type="RefSeq" id="XP_004344137.1">
    <property type="nucleotide sequence ID" value="XM_004344087.1"/>
</dbReference>
<sequence>MMADRSPLPSLHQALNSPDFAATMDSLLIKARPAPAVIAAAATSQPIEPRIPTPVRLSCDGPPPALHRLPPRDGNHVFDSITGGGAASLERLVQDLAKLHDGRLRSQVVSVHDDADDGALRKKRRRLLGDEGGSDGSDSDDQLPLSSGESTPSSPMSWSSSSSSSTLPPLSWFSYPFKFPTLTTTMRSSSSMAVSTSSSSTSSSSTSSTIPTIAAAALSPASSPPRFTSFSATHDPFVEQAPSPPKKKRKPRVKITGRVCAHCGAVKTSEWRMGPEGRGTLCNACGLRYRKKLKAESQQGQGQLQTSKIPLSMLLNSCPALPPSHLRSQRRTPEQNNNNNDDGDDELMVVRGRPTATGRSGEGAARGNSTGNFAAAIA</sequence>
<evidence type="ECO:0000259" key="6">
    <source>
        <dbReference type="PROSITE" id="PS50114"/>
    </source>
</evidence>
<dbReference type="PROSITE" id="PS00344">
    <property type="entry name" value="GATA_ZN_FINGER_1"/>
    <property type="match status" value="1"/>
</dbReference>
<keyword evidence="8" id="KW-1185">Reference proteome</keyword>
<feature type="region of interest" description="Disordered" evidence="5">
    <location>
        <begin position="319"/>
        <end position="378"/>
    </location>
</feature>
<keyword evidence="1" id="KW-0479">Metal-binding</keyword>
<evidence type="ECO:0000313" key="7">
    <source>
        <dbReference type="EMBL" id="ELR20734.1"/>
    </source>
</evidence>
<gene>
    <name evidence="7" type="ORF">ACA1_054800</name>
</gene>
<dbReference type="Gene3D" id="3.30.50.10">
    <property type="entry name" value="Erythroid Transcription Factor GATA-1, subunit A"/>
    <property type="match status" value="1"/>
</dbReference>
<evidence type="ECO:0000313" key="8">
    <source>
        <dbReference type="Proteomes" id="UP000011083"/>
    </source>
</evidence>
<feature type="region of interest" description="Disordered" evidence="5">
    <location>
        <begin position="219"/>
        <end position="253"/>
    </location>
</feature>
<dbReference type="Proteomes" id="UP000011083">
    <property type="component" value="Unassembled WGS sequence"/>
</dbReference>
<dbReference type="Pfam" id="PF00320">
    <property type="entry name" value="GATA"/>
    <property type="match status" value="1"/>
</dbReference>
<dbReference type="VEuPathDB" id="AmoebaDB:ACA1_054800"/>
<dbReference type="SUPFAM" id="SSF57716">
    <property type="entry name" value="Glucocorticoid receptor-like (DNA-binding domain)"/>
    <property type="match status" value="1"/>
</dbReference>
<dbReference type="GeneID" id="14921604"/>
<evidence type="ECO:0000256" key="1">
    <source>
        <dbReference type="ARBA" id="ARBA00022723"/>
    </source>
</evidence>
<feature type="domain" description="GATA-type" evidence="6">
    <location>
        <begin position="254"/>
        <end position="290"/>
    </location>
</feature>
<keyword evidence="2 4" id="KW-0863">Zinc-finger</keyword>
<protein>
    <submittedName>
        <fullName evidence="7">GATA zinc finger domain containing protein</fullName>
    </submittedName>
</protein>
<dbReference type="GO" id="GO:0006355">
    <property type="term" value="P:regulation of DNA-templated transcription"/>
    <property type="evidence" value="ECO:0007669"/>
    <property type="project" value="InterPro"/>
</dbReference>
<keyword evidence="3" id="KW-0862">Zinc</keyword>
<dbReference type="SMART" id="SM00401">
    <property type="entry name" value="ZnF_GATA"/>
    <property type="match status" value="1"/>
</dbReference>
<dbReference type="GO" id="GO:0008270">
    <property type="term" value="F:zinc ion binding"/>
    <property type="evidence" value="ECO:0007669"/>
    <property type="project" value="UniProtKB-KW"/>
</dbReference>
<dbReference type="PROSITE" id="PS50114">
    <property type="entry name" value="GATA_ZN_FINGER_2"/>
    <property type="match status" value="1"/>
</dbReference>
<dbReference type="EMBL" id="KB007909">
    <property type="protein sequence ID" value="ELR20734.1"/>
    <property type="molecule type" value="Genomic_DNA"/>
</dbReference>